<evidence type="ECO:0000313" key="3">
    <source>
        <dbReference type="EMBL" id="PWT27590.1"/>
    </source>
</evidence>
<dbReference type="Proteomes" id="UP000245488">
    <property type="component" value="Chromosome"/>
</dbReference>
<dbReference type="AlphaFoldDB" id="A0A317G541"/>
<feature type="domain" description="AAA" evidence="1">
    <location>
        <begin position="21"/>
        <end position="171"/>
    </location>
</feature>
<dbReference type="Pfam" id="PF13635">
    <property type="entry name" value="DUF4143"/>
    <property type="match status" value="1"/>
</dbReference>
<protein>
    <submittedName>
        <fullName evidence="3">AAA family ATPase</fullName>
    </submittedName>
</protein>
<gene>
    <name evidence="3" type="ORF">CPT75_11050</name>
</gene>
<dbReference type="InterPro" id="IPR025420">
    <property type="entry name" value="DUF4143"/>
</dbReference>
<feature type="domain" description="DUF4143" evidence="2">
    <location>
        <begin position="217"/>
        <end position="382"/>
    </location>
</feature>
<dbReference type="EMBL" id="NXNG01000001">
    <property type="protein sequence ID" value="PWT27590.1"/>
    <property type="molecule type" value="Genomic_DNA"/>
</dbReference>
<keyword evidence="4" id="KW-1185">Reference proteome</keyword>
<dbReference type="PANTHER" id="PTHR33295:SF18">
    <property type="entry name" value="AAA+ ATPASE DOMAIN-CONTAINING PROTEIN"/>
    <property type="match status" value="1"/>
</dbReference>
<dbReference type="Gene3D" id="3.40.50.300">
    <property type="entry name" value="P-loop containing nucleotide triphosphate hydrolases"/>
    <property type="match status" value="1"/>
</dbReference>
<name>A0A317G541_BUTFI</name>
<dbReference type="Pfam" id="PF13173">
    <property type="entry name" value="AAA_14"/>
    <property type="match status" value="1"/>
</dbReference>
<comment type="caution">
    <text evidence="3">The sequence shown here is derived from an EMBL/GenBank/DDBJ whole genome shotgun (WGS) entry which is preliminary data.</text>
</comment>
<evidence type="ECO:0000259" key="1">
    <source>
        <dbReference type="Pfam" id="PF13173"/>
    </source>
</evidence>
<organism evidence="3 4">
    <name type="scientific">Butyrivibrio fibrisolvens</name>
    <dbReference type="NCBI Taxonomy" id="831"/>
    <lineage>
        <taxon>Bacteria</taxon>
        <taxon>Bacillati</taxon>
        <taxon>Bacillota</taxon>
        <taxon>Clostridia</taxon>
        <taxon>Lachnospirales</taxon>
        <taxon>Lachnospiraceae</taxon>
        <taxon>Butyrivibrio</taxon>
    </lineage>
</organism>
<evidence type="ECO:0000259" key="2">
    <source>
        <dbReference type="Pfam" id="PF13635"/>
    </source>
</evidence>
<proteinExistence type="predicted"/>
<sequence>MEYSRNLYLNRLIERKQNGLIKVITGARRAGKSYLLNELYYKYLLNSGVPSTNIIRFAFDSDEDIDLLDAYIPEESTKIGQKPDMLFVNAKKFRAYIKDKTNDKDNFYLLLDEVQMLDNFVGTLNGLLRHTNYDIYVTGSNSKFLSSDIATEFKGRGTVVHVLPLAFSEYMQGTELSPERAWREYVVTGGIPLVAQMRSEEEKYTYLKNLCEETYLKDIITHNRIKKKVELGDTFNILASMIGSPVNIKKITDTFKTNLDKGITRDTIIDYIDYFQDAFVVSKANKYNIKGRKYIGSPFKLYFEDVGVRNARLNFRQIEETHIMENILYNELRYRGFNVDVGEVTINEKTDRIDVNGKPIYAKKALEVDFIATKGDQKFYIQSALSMESEEKQTQEKKSLYYIDDSFKKIVVAKTGLNPTYDDEGVLTIDLFDFLLDEKVLES</sequence>
<accession>A0A317G541</accession>
<dbReference type="InterPro" id="IPR041682">
    <property type="entry name" value="AAA_14"/>
</dbReference>
<evidence type="ECO:0000313" key="4">
    <source>
        <dbReference type="Proteomes" id="UP000245488"/>
    </source>
</evidence>
<dbReference type="InterPro" id="IPR027417">
    <property type="entry name" value="P-loop_NTPase"/>
</dbReference>
<dbReference type="RefSeq" id="WP_110073016.1">
    <property type="nucleotide sequence ID" value="NZ_CM009896.1"/>
</dbReference>
<reference evidence="3 4" key="1">
    <citation type="submission" date="2017-09" db="EMBL/GenBank/DDBJ databases">
        <title>High-quality draft genome sequence of Butyrivibrio fibrisolvens INBov1, isolated from cow rumen.</title>
        <authorList>
            <person name="Rodriguez Hernaez J."/>
            <person name="Rivarola M."/>
            <person name="Paniego N."/>
            <person name="Cravero S."/>
            <person name="Ceron Cucchi M."/>
            <person name="Martinez M.C."/>
        </authorList>
    </citation>
    <scope>NUCLEOTIDE SEQUENCE [LARGE SCALE GENOMIC DNA]</scope>
    <source>
        <strain evidence="3 4">INBov1</strain>
    </source>
</reference>
<dbReference type="PANTHER" id="PTHR33295">
    <property type="entry name" value="ATPASE"/>
    <property type="match status" value="1"/>
</dbReference>
<dbReference type="SUPFAM" id="SSF52540">
    <property type="entry name" value="P-loop containing nucleoside triphosphate hydrolases"/>
    <property type="match status" value="1"/>
</dbReference>